<reference evidence="2 3" key="1">
    <citation type="submission" date="2024-03" db="EMBL/GenBank/DDBJ databases">
        <authorList>
            <consortium name="ELIXIR-Norway"/>
            <consortium name="Elixir Norway"/>
        </authorList>
    </citation>
    <scope>NUCLEOTIDE SEQUENCE [LARGE SCALE GENOMIC DNA]</scope>
</reference>
<evidence type="ECO:0000313" key="2">
    <source>
        <dbReference type="EMBL" id="CAK9857130.1"/>
    </source>
</evidence>
<evidence type="ECO:0000256" key="1">
    <source>
        <dbReference type="SAM" id="MobiDB-lite"/>
    </source>
</evidence>
<dbReference type="EMBL" id="OZ023702">
    <property type="protein sequence ID" value="CAK9857130.1"/>
    <property type="molecule type" value="Genomic_DNA"/>
</dbReference>
<sequence>MAKKNIETKTRYPQKRESVLSSSTTKSPRLPCRATQERFSLSADPTSTHHHWRHSNLRSLWGTWGFACCSERNPAILETRTRIG</sequence>
<organism evidence="2 3">
    <name type="scientific">Sphagnum jensenii</name>
    <dbReference type="NCBI Taxonomy" id="128206"/>
    <lineage>
        <taxon>Eukaryota</taxon>
        <taxon>Viridiplantae</taxon>
        <taxon>Streptophyta</taxon>
        <taxon>Embryophyta</taxon>
        <taxon>Bryophyta</taxon>
        <taxon>Sphagnophytina</taxon>
        <taxon>Sphagnopsida</taxon>
        <taxon>Sphagnales</taxon>
        <taxon>Sphagnaceae</taxon>
        <taxon>Sphagnum</taxon>
    </lineage>
</organism>
<protein>
    <submittedName>
        <fullName evidence="2">Uncharacterized protein</fullName>
    </submittedName>
</protein>
<dbReference type="Proteomes" id="UP001497522">
    <property type="component" value="Chromosome 1"/>
</dbReference>
<feature type="compositionally biased region" description="Basic and acidic residues" evidence="1">
    <location>
        <begin position="1"/>
        <end position="18"/>
    </location>
</feature>
<gene>
    <name evidence="2" type="ORF">CSSPJE1EN2_LOCUS125</name>
</gene>
<keyword evidence="3" id="KW-1185">Reference proteome</keyword>
<evidence type="ECO:0000313" key="3">
    <source>
        <dbReference type="Proteomes" id="UP001497522"/>
    </source>
</evidence>
<accession>A0ABP1A270</accession>
<feature type="region of interest" description="Disordered" evidence="1">
    <location>
        <begin position="1"/>
        <end position="34"/>
    </location>
</feature>
<proteinExistence type="predicted"/>
<name>A0ABP1A270_9BRYO</name>